<name>A0A317CES9_9GAMM</name>
<dbReference type="PANTHER" id="PTHR32305">
    <property type="match status" value="1"/>
</dbReference>
<evidence type="ECO:0000259" key="2">
    <source>
        <dbReference type="Pfam" id="PF25023"/>
    </source>
</evidence>
<dbReference type="OrthoDB" id="5620365at2"/>
<evidence type="ECO:0000313" key="4">
    <source>
        <dbReference type="Proteomes" id="UP000245506"/>
    </source>
</evidence>
<feature type="domain" description="Teneurin-like YD-shell" evidence="2">
    <location>
        <begin position="7"/>
        <end position="248"/>
    </location>
</feature>
<evidence type="ECO:0000256" key="1">
    <source>
        <dbReference type="ARBA" id="ARBA00022737"/>
    </source>
</evidence>
<dbReference type="Gene3D" id="2.180.10.10">
    <property type="entry name" value="RHS repeat-associated core"/>
    <property type="match status" value="1"/>
</dbReference>
<dbReference type="EMBL" id="QGKL01000025">
    <property type="protein sequence ID" value="PWQ96849.1"/>
    <property type="molecule type" value="Genomic_DNA"/>
</dbReference>
<evidence type="ECO:0000313" key="3">
    <source>
        <dbReference type="EMBL" id="PWQ96849.1"/>
    </source>
</evidence>
<proteinExistence type="predicted"/>
<dbReference type="AlphaFoldDB" id="A0A317CES9"/>
<dbReference type="PANTHER" id="PTHR32305:SF15">
    <property type="entry name" value="PROTEIN RHSA-RELATED"/>
    <property type="match status" value="1"/>
</dbReference>
<dbReference type="Pfam" id="PF25023">
    <property type="entry name" value="TEN_YD-shell"/>
    <property type="match status" value="1"/>
</dbReference>
<dbReference type="RefSeq" id="WP_109822940.1">
    <property type="nucleotide sequence ID" value="NZ_QGKL01000025.1"/>
</dbReference>
<sequence>MDDGNFNEYDYTYDDKRQLVNVALNGTTVEQYSYDANGNRTTHSSTQRGISNQGSVYNVGDQLQGSGDTSYEYDADGQLSKKINTNGTTSYQYSSQGRLLQVETPSQMISYLHNAFGNRVAKRVDGVITEKYLWLNKTLLLATYDGSDNLKQRFEYADGHVPSSFVQDNQTYYIVTDHLGTPRAITNSTGVVVKRMTYDSFGNVLSDTNPTLTIPFGFAGGLQDVDTGLVRFGYRDYDPETGRWTARDPIGFAGGDSNLYGYVLNDPINFVDQDGLLPSLPQGLVDFAAGFGDVLTFGIGRRVREALDIGSVNTCSSAYGAGEVAGVAGSIATGYLGGLKSVAKASSGINWQNFSHSLIPSSTLKKSNSKVAKWLNKTGNRLNGDHVPPGLHTRMDARAQFGVSRAHLEANPLFGKARQIINRVPYTVGGAVYGAGSYGLNNAN</sequence>
<dbReference type="InterPro" id="IPR050708">
    <property type="entry name" value="T6SS_VgrG/RHS"/>
</dbReference>
<dbReference type="Proteomes" id="UP000245506">
    <property type="component" value="Unassembled WGS sequence"/>
</dbReference>
<keyword evidence="4" id="KW-1185">Reference proteome</keyword>
<keyword evidence="1" id="KW-0677">Repeat</keyword>
<reference evidence="3 4" key="1">
    <citation type="submission" date="2018-05" db="EMBL/GenBank/DDBJ databases">
        <title>Leucothrix arctica sp. nov., isolated from Arctic seawater.</title>
        <authorList>
            <person name="Choi A."/>
            <person name="Baek K."/>
        </authorList>
    </citation>
    <scope>NUCLEOTIDE SEQUENCE [LARGE SCALE GENOMIC DNA]</scope>
    <source>
        <strain evidence="3 4">IMCC9719</strain>
    </source>
</reference>
<comment type="caution">
    <text evidence="3">The sequence shown here is derived from an EMBL/GenBank/DDBJ whole genome shotgun (WGS) entry which is preliminary data.</text>
</comment>
<dbReference type="NCBIfam" id="TIGR03696">
    <property type="entry name" value="Rhs_assc_core"/>
    <property type="match status" value="1"/>
</dbReference>
<dbReference type="InterPro" id="IPR056823">
    <property type="entry name" value="TEN-like_YD-shell"/>
</dbReference>
<dbReference type="InterPro" id="IPR022385">
    <property type="entry name" value="Rhs_assc_core"/>
</dbReference>
<organism evidence="3 4">
    <name type="scientific">Leucothrix arctica</name>
    <dbReference type="NCBI Taxonomy" id="1481894"/>
    <lineage>
        <taxon>Bacteria</taxon>
        <taxon>Pseudomonadati</taxon>
        <taxon>Pseudomonadota</taxon>
        <taxon>Gammaproteobacteria</taxon>
        <taxon>Thiotrichales</taxon>
        <taxon>Thiotrichaceae</taxon>
        <taxon>Leucothrix</taxon>
    </lineage>
</organism>
<dbReference type="NCBIfam" id="TIGR01643">
    <property type="entry name" value="YD_repeat_2x"/>
    <property type="match status" value="1"/>
</dbReference>
<protein>
    <recommendedName>
        <fullName evidence="2">Teneurin-like YD-shell domain-containing protein</fullName>
    </recommendedName>
</protein>
<dbReference type="InterPro" id="IPR006530">
    <property type="entry name" value="YD"/>
</dbReference>
<gene>
    <name evidence="3" type="ORF">DKT75_08195</name>
</gene>
<accession>A0A317CES9</accession>